<dbReference type="EMBL" id="CAMXCT010001676">
    <property type="protein sequence ID" value="CAI3992154.1"/>
    <property type="molecule type" value="Genomic_DNA"/>
</dbReference>
<protein>
    <submittedName>
        <fullName evidence="2">Uncharacterized protein</fullName>
    </submittedName>
</protein>
<dbReference type="EMBL" id="CAMXCT020002613">
    <property type="protein sequence ID" value="CAL1152706.1"/>
    <property type="molecule type" value="Genomic_DNA"/>
</dbReference>
<dbReference type="Proteomes" id="UP001152797">
    <property type="component" value="Unassembled WGS sequence"/>
</dbReference>
<accession>A0A9P1CXT1</accession>
<dbReference type="EMBL" id="CAMXCT030001676">
    <property type="protein sequence ID" value="CAL4779466.1"/>
    <property type="molecule type" value="Genomic_DNA"/>
</dbReference>
<dbReference type="EMBL" id="CAMXCT020001676">
    <property type="protein sequence ID" value="CAL1145529.1"/>
    <property type="molecule type" value="Genomic_DNA"/>
</dbReference>
<reference evidence="2" key="1">
    <citation type="submission" date="2022-10" db="EMBL/GenBank/DDBJ databases">
        <authorList>
            <person name="Chen Y."/>
            <person name="Dougan E. K."/>
            <person name="Chan C."/>
            <person name="Rhodes N."/>
            <person name="Thang M."/>
        </authorList>
    </citation>
    <scope>NUCLEOTIDE SEQUENCE</scope>
</reference>
<name>A0A9P1CXT1_9DINO</name>
<dbReference type="AlphaFoldDB" id="A0A9P1CXT1"/>
<keyword evidence="4" id="KW-1185">Reference proteome</keyword>
<evidence type="ECO:0000313" key="1">
    <source>
        <dbReference type="EMBL" id="CAI3992154.1"/>
    </source>
</evidence>
<comment type="caution">
    <text evidence="2">The sequence shown here is derived from an EMBL/GenBank/DDBJ whole genome shotgun (WGS) entry which is preliminary data.</text>
</comment>
<evidence type="ECO:0000313" key="2">
    <source>
        <dbReference type="EMBL" id="CAI3999331.1"/>
    </source>
</evidence>
<reference evidence="3" key="2">
    <citation type="submission" date="2024-04" db="EMBL/GenBank/DDBJ databases">
        <authorList>
            <person name="Chen Y."/>
            <person name="Shah S."/>
            <person name="Dougan E. K."/>
            <person name="Thang M."/>
            <person name="Chan C."/>
        </authorList>
    </citation>
    <scope>NUCLEOTIDE SEQUENCE [LARGE SCALE GENOMIC DNA]</scope>
</reference>
<organism evidence="2">
    <name type="scientific">Cladocopium goreaui</name>
    <dbReference type="NCBI Taxonomy" id="2562237"/>
    <lineage>
        <taxon>Eukaryota</taxon>
        <taxon>Sar</taxon>
        <taxon>Alveolata</taxon>
        <taxon>Dinophyceae</taxon>
        <taxon>Suessiales</taxon>
        <taxon>Symbiodiniaceae</taxon>
        <taxon>Cladocopium</taxon>
    </lineage>
</organism>
<evidence type="ECO:0000313" key="4">
    <source>
        <dbReference type="Proteomes" id="UP001152797"/>
    </source>
</evidence>
<gene>
    <name evidence="1" type="ORF">C1SCF055_LOCUS19005</name>
    <name evidence="2" type="ORF">C1SCF055_LOCUS25547</name>
</gene>
<sequence>MEGKWLQRGSIRLGLCRTWHELLIQWWICDSYLLGGLFGPTGPFAAWPRLQQLDVGIQRQLLEIGHEPERTAWFGLDSKFKPDDISVHFDTPFMSGSLCHLRDGTTTWE</sequence>
<evidence type="ECO:0000313" key="3">
    <source>
        <dbReference type="EMBL" id="CAL1145529.1"/>
    </source>
</evidence>
<proteinExistence type="predicted"/>
<dbReference type="EMBL" id="CAMXCT010002613">
    <property type="protein sequence ID" value="CAI3999331.1"/>
    <property type="molecule type" value="Genomic_DNA"/>
</dbReference>
<dbReference type="EMBL" id="CAMXCT030002613">
    <property type="protein sequence ID" value="CAL4786643.1"/>
    <property type="molecule type" value="Genomic_DNA"/>
</dbReference>